<gene>
    <name evidence="3" type="ORF">DK427_13990</name>
</gene>
<organism evidence="3 4">
    <name type="scientific">Methylobacterium radiodurans</name>
    <dbReference type="NCBI Taxonomy" id="2202828"/>
    <lineage>
        <taxon>Bacteria</taxon>
        <taxon>Pseudomonadati</taxon>
        <taxon>Pseudomonadota</taxon>
        <taxon>Alphaproteobacteria</taxon>
        <taxon>Hyphomicrobiales</taxon>
        <taxon>Methylobacteriaceae</taxon>
        <taxon>Methylobacterium</taxon>
    </lineage>
</organism>
<accession>A0A2U8VUA5</accession>
<dbReference type="EMBL" id="CP029551">
    <property type="protein sequence ID" value="AWN36706.1"/>
    <property type="molecule type" value="Genomic_DNA"/>
</dbReference>
<proteinExistence type="predicted"/>
<evidence type="ECO:0000313" key="3">
    <source>
        <dbReference type="EMBL" id="AWN36706.1"/>
    </source>
</evidence>
<dbReference type="Gene3D" id="3.40.50.2300">
    <property type="match status" value="1"/>
</dbReference>
<sequence>MIDADPQLAGLHILLVEDDYVVAVEMERWLRGAGASVVGPVARIEQALALIVGQVLDAAVLDINLDVGLGAEDTVYPLADRLDALGVPYLFVTGDVRVGRLPRYAAKPRLEKPLQEAELAAALRGLLDARAAEAVGMDLGASLRSPAGG</sequence>
<dbReference type="OrthoDB" id="582170at2"/>
<protein>
    <submittedName>
        <fullName evidence="3">Response regulator</fullName>
    </submittedName>
</protein>
<reference evidence="3 4" key="1">
    <citation type="submission" date="2018-05" db="EMBL/GenBank/DDBJ databases">
        <title>Complete Genome Sequence of Methylobacterium sp. 17Sr1-43.</title>
        <authorList>
            <person name="Srinivasan S."/>
        </authorList>
    </citation>
    <scope>NUCLEOTIDE SEQUENCE [LARGE SCALE GENOMIC DNA]</scope>
    <source>
        <strain evidence="3 4">17Sr1-43</strain>
    </source>
</reference>
<keyword evidence="4" id="KW-1185">Reference proteome</keyword>
<dbReference type="PROSITE" id="PS50110">
    <property type="entry name" value="RESPONSE_REGULATORY"/>
    <property type="match status" value="1"/>
</dbReference>
<keyword evidence="1" id="KW-0597">Phosphoprotein</keyword>
<dbReference type="RefSeq" id="WP_109951795.1">
    <property type="nucleotide sequence ID" value="NZ_CP029551.1"/>
</dbReference>
<evidence type="ECO:0000313" key="4">
    <source>
        <dbReference type="Proteomes" id="UP000246058"/>
    </source>
</evidence>
<dbReference type="AlphaFoldDB" id="A0A2U8VUA5"/>
<feature type="domain" description="Response regulatory" evidence="2">
    <location>
        <begin position="12"/>
        <end position="127"/>
    </location>
</feature>
<dbReference type="GO" id="GO:0000160">
    <property type="term" value="P:phosphorelay signal transduction system"/>
    <property type="evidence" value="ECO:0007669"/>
    <property type="project" value="InterPro"/>
</dbReference>
<feature type="modified residue" description="4-aspartylphosphate" evidence="1">
    <location>
        <position position="62"/>
    </location>
</feature>
<evidence type="ECO:0000256" key="1">
    <source>
        <dbReference type="PROSITE-ProRule" id="PRU00169"/>
    </source>
</evidence>
<dbReference type="KEGG" id="meti:DK427_13990"/>
<name>A0A2U8VUA5_9HYPH</name>
<dbReference type="Proteomes" id="UP000246058">
    <property type="component" value="Chromosome"/>
</dbReference>
<evidence type="ECO:0000259" key="2">
    <source>
        <dbReference type="PROSITE" id="PS50110"/>
    </source>
</evidence>
<dbReference type="InterPro" id="IPR011006">
    <property type="entry name" value="CheY-like_superfamily"/>
</dbReference>
<dbReference type="SUPFAM" id="SSF52172">
    <property type="entry name" value="CheY-like"/>
    <property type="match status" value="1"/>
</dbReference>
<dbReference type="InterPro" id="IPR001789">
    <property type="entry name" value="Sig_transdc_resp-reg_receiver"/>
</dbReference>